<reference evidence="1 2" key="1">
    <citation type="journal article" date="2021" name="Microbiol. Spectr.">
        <title>A Single Bacterium Capable of Oxidation and Reduction of Iron at Circumneutral pH.</title>
        <authorList>
            <person name="Kato S."/>
            <person name="Ohkuma M."/>
        </authorList>
    </citation>
    <scope>NUCLEOTIDE SEQUENCE [LARGE SCALE GENOMIC DNA]</scope>
    <source>
        <strain evidence="1 2">MIZ03</strain>
    </source>
</reference>
<evidence type="ECO:0008006" key="3">
    <source>
        <dbReference type="Google" id="ProtNLM"/>
    </source>
</evidence>
<dbReference type="EMBL" id="AP024238">
    <property type="protein sequence ID" value="BCO29792.1"/>
    <property type="molecule type" value="Genomic_DNA"/>
</dbReference>
<proteinExistence type="predicted"/>
<evidence type="ECO:0000313" key="2">
    <source>
        <dbReference type="Proteomes" id="UP000824366"/>
    </source>
</evidence>
<dbReference type="SUPFAM" id="SSF52540">
    <property type="entry name" value="P-loop containing nucleoside triphosphate hydrolases"/>
    <property type="match status" value="1"/>
</dbReference>
<sequence length="86" mass="9739">MRELRKSCARRVSWRHCRKFPVVALPGVGHMPANGEAEKDEARLFYVAATRTTQRLVLGVEGDGGVDCGYSIDQFDNHCRQYLTKI</sequence>
<accession>A0ABN6DCQ9</accession>
<evidence type="ECO:0000313" key="1">
    <source>
        <dbReference type="EMBL" id="BCO29792.1"/>
    </source>
</evidence>
<protein>
    <recommendedName>
        <fullName evidence="3">DNA helicase</fullName>
    </recommendedName>
</protein>
<name>A0ABN6DCQ9_9BURK</name>
<gene>
    <name evidence="1" type="ORF">MIZ03_4716</name>
</gene>
<organism evidence="1 2">
    <name type="scientific">Rhodoferax lithotrophicus</name>
    <dbReference type="NCBI Taxonomy" id="2798804"/>
    <lineage>
        <taxon>Bacteria</taxon>
        <taxon>Pseudomonadati</taxon>
        <taxon>Pseudomonadota</taxon>
        <taxon>Betaproteobacteria</taxon>
        <taxon>Burkholderiales</taxon>
        <taxon>Comamonadaceae</taxon>
        <taxon>Rhodoferax</taxon>
    </lineage>
</organism>
<dbReference type="Gene3D" id="3.40.50.300">
    <property type="entry name" value="P-loop containing nucleotide triphosphate hydrolases"/>
    <property type="match status" value="1"/>
</dbReference>
<keyword evidence="2" id="KW-1185">Reference proteome</keyword>
<dbReference type="Proteomes" id="UP000824366">
    <property type="component" value="Chromosome"/>
</dbReference>
<dbReference type="InterPro" id="IPR027417">
    <property type="entry name" value="P-loop_NTPase"/>
</dbReference>